<dbReference type="FunCoup" id="H2AWL6">
    <property type="interactions" value="113"/>
</dbReference>
<dbReference type="Proteomes" id="UP000005220">
    <property type="component" value="Chromosome 6"/>
</dbReference>
<dbReference type="STRING" id="1071382.H2AWL6"/>
<dbReference type="InterPro" id="IPR009053">
    <property type="entry name" value="Prefoldin"/>
</dbReference>
<dbReference type="AlphaFoldDB" id="H2AWL6"/>
<keyword evidence="5" id="KW-1185">Reference proteome</keyword>
<organism evidence="4 5">
    <name type="scientific">Kazachstania africana (strain ATCC 22294 / BCRC 22015 / CBS 2517 / CECT 1963 / NBRC 1671 / NRRL Y-8276)</name>
    <name type="common">Yeast</name>
    <name type="synonym">Kluyveromyces africanus</name>
    <dbReference type="NCBI Taxonomy" id="1071382"/>
    <lineage>
        <taxon>Eukaryota</taxon>
        <taxon>Fungi</taxon>
        <taxon>Dikarya</taxon>
        <taxon>Ascomycota</taxon>
        <taxon>Saccharomycotina</taxon>
        <taxon>Saccharomycetes</taxon>
        <taxon>Saccharomycetales</taxon>
        <taxon>Saccharomycetaceae</taxon>
        <taxon>Kazachstania</taxon>
    </lineage>
</organism>
<gene>
    <name evidence="4" type="primary">KAFR0F01690</name>
    <name evidence="4" type="ORF">KAFR_0F01690</name>
</gene>
<dbReference type="InParanoid" id="H2AWL6"/>
<evidence type="ECO:0008006" key="6">
    <source>
        <dbReference type="Google" id="ProtNLM"/>
    </source>
</evidence>
<protein>
    <recommendedName>
        <fullName evidence="6">Prefoldin subunit 1</fullName>
    </recommendedName>
</protein>
<evidence type="ECO:0000256" key="1">
    <source>
        <dbReference type="ARBA" id="ARBA00008045"/>
    </source>
</evidence>
<dbReference type="InterPro" id="IPR002777">
    <property type="entry name" value="PFD_beta-like"/>
</dbReference>
<proteinExistence type="inferred from homology"/>
<reference evidence="4 5" key="1">
    <citation type="journal article" date="2011" name="Proc. Natl. Acad. Sci. U.S.A.">
        <title>Evolutionary erosion of yeast sex chromosomes by mating-type switching accidents.</title>
        <authorList>
            <person name="Gordon J.L."/>
            <person name="Armisen D."/>
            <person name="Proux-Wera E."/>
            <person name="Oheigeartaigh S.S."/>
            <person name="Byrne K.P."/>
            <person name="Wolfe K.H."/>
        </authorList>
    </citation>
    <scope>NUCLEOTIDE SEQUENCE [LARGE SCALE GENOMIC DNA]</scope>
    <source>
        <strain evidence="5">ATCC 22294 / BCRC 22015 / CBS 2517 / CECT 1963 / NBRC 1671 / NRRL Y-8276</strain>
    </source>
</reference>
<evidence type="ECO:0000256" key="3">
    <source>
        <dbReference type="SAM" id="MobiDB-lite"/>
    </source>
</evidence>
<dbReference type="GO" id="GO:0016272">
    <property type="term" value="C:prefoldin complex"/>
    <property type="evidence" value="ECO:0007669"/>
    <property type="project" value="EnsemblFungi"/>
</dbReference>
<dbReference type="GO" id="GO:0044183">
    <property type="term" value="F:protein folding chaperone"/>
    <property type="evidence" value="ECO:0007669"/>
    <property type="project" value="TreeGrafter"/>
</dbReference>
<dbReference type="GeneID" id="13884234"/>
<dbReference type="SUPFAM" id="SSF46579">
    <property type="entry name" value="Prefoldin"/>
    <property type="match status" value="1"/>
</dbReference>
<dbReference type="GO" id="GO:0051082">
    <property type="term" value="F:unfolded protein binding"/>
    <property type="evidence" value="ECO:0007669"/>
    <property type="project" value="EnsemblFungi"/>
</dbReference>
<feature type="compositionally biased region" description="Polar residues" evidence="3">
    <location>
        <begin position="14"/>
        <end position="27"/>
    </location>
</feature>
<sequence>MSAPQLAQEMAASLRSSKNELSSVNQQLAHLQRQEKLAQVTTKELESYPTEKVWRSCGKTFILQDKRRYLDDLSHDEGVLKEQRKNLEIKQNYLNTSVEKTMDNLRELMKKSQT</sequence>
<dbReference type="HOGENOM" id="CLU_122140_1_1_1"/>
<dbReference type="Pfam" id="PF01920">
    <property type="entry name" value="Prefoldin_2"/>
    <property type="match status" value="1"/>
</dbReference>
<feature type="region of interest" description="Disordered" evidence="3">
    <location>
        <begin position="1"/>
        <end position="27"/>
    </location>
</feature>
<dbReference type="GO" id="GO:0032968">
    <property type="term" value="P:positive regulation of transcription elongation by RNA polymerase II"/>
    <property type="evidence" value="ECO:0007669"/>
    <property type="project" value="EnsemblFungi"/>
</dbReference>
<evidence type="ECO:0000313" key="4">
    <source>
        <dbReference type="EMBL" id="CCF58766.1"/>
    </source>
</evidence>
<dbReference type="EMBL" id="HE650826">
    <property type="protein sequence ID" value="CCF58766.1"/>
    <property type="molecule type" value="Genomic_DNA"/>
</dbReference>
<dbReference type="GO" id="GO:0005737">
    <property type="term" value="C:cytoplasm"/>
    <property type="evidence" value="ECO:0007669"/>
    <property type="project" value="TreeGrafter"/>
</dbReference>
<dbReference type="eggNOG" id="ENOG502S3UF">
    <property type="taxonomic scope" value="Eukaryota"/>
</dbReference>
<dbReference type="OrthoDB" id="2015447at2759"/>
<keyword evidence="2" id="KW-0143">Chaperone</keyword>
<accession>H2AWL6</accession>
<dbReference type="KEGG" id="kaf:KAFR_0F01690"/>
<dbReference type="PANTHER" id="PTHR20903">
    <property type="entry name" value="PREFOLDIN SUBUNIT 1-RELATED"/>
    <property type="match status" value="1"/>
</dbReference>
<dbReference type="PANTHER" id="PTHR20903:SF0">
    <property type="entry name" value="PREFOLDIN SUBUNIT 1"/>
    <property type="match status" value="1"/>
</dbReference>
<evidence type="ECO:0000256" key="2">
    <source>
        <dbReference type="ARBA" id="ARBA00023186"/>
    </source>
</evidence>
<name>H2AWL6_KAZAF</name>
<dbReference type="RefSeq" id="XP_003957901.1">
    <property type="nucleotide sequence ID" value="XM_003957852.1"/>
</dbReference>
<dbReference type="GO" id="GO:0007010">
    <property type="term" value="P:cytoskeleton organization"/>
    <property type="evidence" value="ECO:0007669"/>
    <property type="project" value="EnsemblFungi"/>
</dbReference>
<dbReference type="Gene3D" id="1.10.287.370">
    <property type="match status" value="1"/>
</dbReference>
<evidence type="ECO:0000313" key="5">
    <source>
        <dbReference type="Proteomes" id="UP000005220"/>
    </source>
</evidence>
<comment type="similarity">
    <text evidence="1">Belongs to the prefoldin subunit beta family.</text>
</comment>